<evidence type="ECO:0000256" key="11">
    <source>
        <dbReference type="SAM" id="MobiDB-lite"/>
    </source>
</evidence>
<dbReference type="SUPFAM" id="SSF158702">
    <property type="entry name" value="Sec63 N-terminal domain-like"/>
    <property type="match status" value="1"/>
</dbReference>
<evidence type="ECO:0000256" key="1">
    <source>
        <dbReference type="ARBA" id="ARBA00010140"/>
    </source>
</evidence>
<keyword evidence="4" id="KW-0347">Helicase</keyword>
<gene>
    <name evidence="14" type="ORF">CC85DRAFT_263478</name>
</gene>
<dbReference type="EMBL" id="KQ087232">
    <property type="protein sequence ID" value="KLT40593.1"/>
    <property type="molecule type" value="Genomic_DNA"/>
</dbReference>
<feature type="region of interest" description="Disordered" evidence="11">
    <location>
        <begin position="899"/>
        <end position="1050"/>
    </location>
</feature>
<dbReference type="PROSITE" id="PS51194">
    <property type="entry name" value="HELICASE_CTER"/>
    <property type="match status" value="1"/>
</dbReference>
<dbReference type="SUPFAM" id="SSF52540">
    <property type="entry name" value="P-loop containing nucleoside triphosphate hydrolases"/>
    <property type="match status" value="1"/>
</dbReference>
<dbReference type="Gene3D" id="1.10.10.10">
    <property type="entry name" value="Winged helix-like DNA-binding domain superfamily/Winged helix DNA-binding domain"/>
    <property type="match status" value="1"/>
</dbReference>
<dbReference type="PANTHER" id="PTHR47835">
    <property type="entry name" value="HFM1, ATP DEPENDENT DNA HELICASE HOMOLOG"/>
    <property type="match status" value="1"/>
</dbReference>
<comment type="catalytic activity">
    <reaction evidence="8">
        <text>Couples ATP hydrolysis with the unwinding of duplex DNA by translocating in the 3'-5' direction.</text>
        <dbReference type="EC" id="5.6.2.4"/>
    </reaction>
</comment>
<dbReference type="GO" id="GO:0016787">
    <property type="term" value="F:hydrolase activity"/>
    <property type="evidence" value="ECO:0007669"/>
    <property type="project" value="UniProtKB-KW"/>
</dbReference>
<accession>A0A0J0XHP8</accession>
<dbReference type="Proteomes" id="UP000053611">
    <property type="component" value="Unassembled WGS sequence"/>
</dbReference>
<dbReference type="Pfam" id="PF00270">
    <property type="entry name" value="DEAD"/>
    <property type="match status" value="1"/>
</dbReference>
<dbReference type="Pfam" id="PF02889">
    <property type="entry name" value="Sec63"/>
    <property type="match status" value="1"/>
</dbReference>
<reference evidence="14 15" key="1">
    <citation type="submission" date="2015-03" db="EMBL/GenBank/DDBJ databases">
        <title>Genomics and transcriptomics of the oil-accumulating basidiomycete yeast T. oleaginosus allow insights into substrate utilization and the diverse evolutionary trajectories of mating systems in fungi.</title>
        <authorList>
            <consortium name="DOE Joint Genome Institute"/>
            <person name="Kourist R."/>
            <person name="Kracht O."/>
            <person name="Bracharz F."/>
            <person name="Lipzen A."/>
            <person name="Nolan M."/>
            <person name="Ohm R."/>
            <person name="Grigoriev I."/>
            <person name="Sun S."/>
            <person name="Heitman J."/>
            <person name="Bruck T."/>
            <person name="Nowrousian M."/>
        </authorList>
    </citation>
    <scope>NUCLEOTIDE SEQUENCE [LARGE SCALE GENOMIC DNA]</scope>
    <source>
        <strain evidence="14 15">IBC0246</strain>
    </source>
</reference>
<evidence type="ECO:0000256" key="5">
    <source>
        <dbReference type="ARBA" id="ARBA00022840"/>
    </source>
</evidence>
<dbReference type="GO" id="GO:0005524">
    <property type="term" value="F:ATP binding"/>
    <property type="evidence" value="ECO:0007669"/>
    <property type="project" value="UniProtKB-KW"/>
</dbReference>
<evidence type="ECO:0000256" key="10">
    <source>
        <dbReference type="ARBA" id="ARBA00048988"/>
    </source>
</evidence>
<dbReference type="OrthoDB" id="5575at2759"/>
<dbReference type="SUPFAM" id="SSF46785">
    <property type="entry name" value="Winged helix' DNA-binding domain"/>
    <property type="match status" value="1"/>
</dbReference>
<keyword evidence="5" id="KW-0067">ATP-binding</keyword>
<evidence type="ECO:0000256" key="3">
    <source>
        <dbReference type="ARBA" id="ARBA00022801"/>
    </source>
</evidence>
<sequence>MQSAVFQTAYRSDENIVVSAPTGSGKTVVFELAFLRMLQFKSSSFIPLAIYMAPTKALCSERLNDWRDRFKSLNVKCIELTGDTEVYNIRKYTDDADLIITTPEKWDSVTRRTYLTAVQNRLCLAMIDEVHTLSEERGPTLEVVVSRMKKRSDALRFVAVSATVPNIDDVARWIGSKEDLHEESRPLSSIEYDDIEQMPKARVFKFGDEFRPVPLQLHTVGVDAPNEFALGSRLDKELWRVLNQYTDGLPTLVFCPTRKACQSTAEHLFKEYTNALANRTRLPWDATDNQPVVLKDAKIQKLTELGIAVHHAGLDLLDRRNIEQAFRNSQLHLLVATSTLAVGVNLPAHLVVIKGTSCWAGQGFREYSDIDIQQMMGRAGRPQFDNSGTVVIMCNNTKLHKFQSMLHSKTVLESCLHQHLTEHINSEIGLGTIGSLQNAQEWLRGTFLSIRIRQNPRHYQGTMTKDYADSWDGTLDRFVETSLRDLKKRDFITDDPEIIKEKSENGAKELLPTRLGEVMSQNFISYKTMCHIINMDADSGVRDLLELLAGATEFSSLRIRQGEGALLNKLRVHRDVRYHIDTPVKTYADKVFLLAQVAFGNVSLDDFSTKTENTAPLQTMILIFNAAPRIARAIFNVACHLRYGAAARAALELCHVVNGKAWEDSSTVFRQIDKIGPKSIAVLQTNGVHTFDDLLKLAPSRLEMWLNRHPPFGSEVLERAAAFPRFSIGFTENGVDTDENGFPTLSLRLQIKNTGQLVHKSATSGGGKSRKTRSYNLVILILSTKDDRFIDKRMINTARLSDRVREFPLDVTLYHPDEGIMCVVGVEEKSGLSRTYQYTPRIPANMFPKAKTIERGNATNTRASGKSMIPTSAVDSLRMPEIQSADVSEDEELIDLTAPQKVKDKKRGRQEAANPKSKTRRLALAARSVMADETIDDDEDAVQAGSPASSDTLDVMSDSPRPSKSARWEGKVSASAESPIARKLVKSSTRSAMSGSCAEAGNRLPTVSSSQAPVRRTSKIPAGNSEVSKVAPAPDAAADPPRSPASMTVDEQFEALASVNDRG</sequence>
<keyword evidence="2" id="KW-0547">Nucleotide-binding</keyword>
<evidence type="ECO:0000256" key="2">
    <source>
        <dbReference type="ARBA" id="ARBA00022741"/>
    </source>
</evidence>
<dbReference type="InterPro" id="IPR004179">
    <property type="entry name" value="Sec63-dom"/>
</dbReference>
<organism evidence="14 15">
    <name type="scientific">Cutaneotrichosporon oleaginosum</name>
    <dbReference type="NCBI Taxonomy" id="879819"/>
    <lineage>
        <taxon>Eukaryota</taxon>
        <taxon>Fungi</taxon>
        <taxon>Dikarya</taxon>
        <taxon>Basidiomycota</taxon>
        <taxon>Agaricomycotina</taxon>
        <taxon>Tremellomycetes</taxon>
        <taxon>Trichosporonales</taxon>
        <taxon>Trichosporonaceae</taxon>
        <taxon>Cutaneotrichosporon</taxon>
    </lineage>
</organism>
<evidence type="ECO:0000256" key="6">
    <source>
        <dbReference type="ARBA" id="ARBA00023235"/>
    </source>
</evidence>
<feature type="region of interest" description="Disordered" evidence="11">
    <location>
        <begin position="856"/>
        <end position="877"/>
    </location>
</feature>
<keyword evidence="7" id="KW-0469">Meiosis</keyword>
<evidence type="ECO:0000313" key="15">
    <source>
        <dbReference type="Proteomes" id="UP000053611"/>
    </source>
</evidence>
<dbReference type="InterPro" id="IPR057842">
    <property type="entry name" value="WH_MER3"/>
</dbReference>
<dbReference type="InterPro" id="IPR001650">
    <property type="entry name" value="Helicase_C-like"/>
</dbReference>
<feature type="compositionally biased region" description="Polar residues" evidence="11">
    <location>
        <begin position="857"/>
        <end position="874"/>
    </location>
</feature>
<dbReference type="InterPro" id="IPR036388">
    <property type="entry name" value="WH-like_DNA-bd_sf"/>
</dbReference>
<evidence type="ECO:0000256" key="8">
    <source>
        <dbReference type="ARBA" id="ARBA00034617"/>
    </source>
</evidence>
<dbReference type="AlphaFoldDB" id="A0A0J0XHP8"/>
<dbReference type="GO" id="GO:0003676">
    <property type="term" value="F:nucleic acid binding"/>
    <property type="evidence" value="ECO:0007669"/>
    <property type="project" value="InterPro"/>
</dbReference>
<name>A0A0J0XHP8_9TREE</name>
<dbReference type="SMART" id="SM00973">
    <property type="entry name" value="Sec63"/>
    <property type="match status" value="1"/>
</dbReference>
<keyword evidence="3 14" id="KW-0378">Hydrolase</keyword>
<protein>
    <recommendedName>
        <fullName evidence="9">DNA 3'-5' helicase</fullName>
        <ecNumber evidence="9">5.6.2.4</ecNumber>
    </recommendedName>
</protein>
<keyword evidence="15" id="KW-1185">Reference proteome</keyword>
<evidence type="ECO:0000259" key="13">
    <source>
        <dbReference type="PROSITE" id="PS51194"/>
    </source>
</evidence>
<dbReference type="GeneID" id="28981536"/>
<feature type="domain" description="Helicase ATP-binding" evidence="12">
    <location>
        <begin position="7"/>
        <end position="182"/>
    </location>
</feature>
<dbReference type="GO" id="GO:0043138">
    <property type="term" value="F:3'-5' DNA helicase activity"/>
    <property type="evidence" value="ECO:0007669"/>
    <property type="project" value="UniProtKB-EC"/>
</dbReference>
<dbReference type="InterPro" id="IPR052247">
    <property type="entry name" value="Meiotic_Crossover_Helicase"/>
</dbReference>
<dbReference type="Pfam" id="PF23445">
    <property type="entry name" value="WHD_SNRNP200"/>
    <property type="match status" value="1"/>
</dbReference>
<evidence type="ECO:0000259" key="12">
    <source>
        <dbReference type="PROSITE" id="PS51192"/>
    </source>
</evidence>
<dbReference type="PANTHER" id="PTHR47835:SF3">
    <property type="entry name" value="HELICASE FOR MEIOSIS 1"/>
    <property type="match status" value="1"/>
</dbReference>
<dbReference type="SMART" id="SM00487">
    <property type="entry name" value="DEXDc"/>
    <property type="match status" value="1"/>
</dbReference>
<dbReference type="GO" id="GO:0051321">
    <property type="term" value="P:meiotic cell cycle"/>
    <property type="evidence" value="ECO:0007669"/>
    <property type="project" value="UniProtKB-KW"/>
</dbReference>
<dbReference type="InterPro" id="IPR036390">
    <property type="entry name" value="WH_DNA-bd_sf"/>
</dbReference>
<keyword evidence="6" id="KW-0413">Isomerase</keyword>
<dbReference type="Pfam" id="PF00271">
    <property type="entry name" value="Helicase_C"/>
    <property type="match status" value="1"/>
</dbReference>
<evidence type="ECO:0000256" key="7">
    <source>
        <dbReference type="ARBA" id="ARBA00023254"/>
    </source>
</evidence>
<dbReference type="EC" id="5.6.2.4" evidence="9"/>
<dbReference type="FunFam" id="1.10.10.10:FF:000012">
    <property type="entry name" value="U5 small nuclear ribonucleoprotein helicase"/>
    <property type="match status" value="1"/>
</dbReference>
<feature type="domain" description="Helicase C-terminal" evidence="13">
    <location>
        <begin position="233"/>
        <end position="424"/>
    </location>
</feature>
<dbReference type="InterPro" id="IPR014001">
    <property type="entry name" value="Helicase_ATP-bd"/>
</dbReference>
<dbReference type="InterPro" id="IPR027417">
    <property type="entry name" value="P-loop_NTPase"/>
</dbReference>
<evidence type="ECO:0000256" key="4">
    <source>
        <dbReference type="ARBA" id="ARBA00022806"/>
    </source>
</evidence>
<dbReference type="SMART" id="SM00490">
    <property type="entry name" value="HELICc"/>
    <property type="match status" value="1"/>
</dbReference>
<dbReference type="Gene3D" id="1.10.3380.10">
    <property type="entry name" value="Sec63 N-terminal domain-like domain"/>
    <property type="match status" value="1"/>
</dbReference>
<feature type="compositionally biased region" description="Low complexity" evidence="11">
    <location>
        <begin position="1031"/>
        <end position="1046"/>
    </location>
</feature>
<dbReference type="InterPro" id="IPR011545">
    <property type="entry name" value="DEAD/DEAH_box_helicase_dom"/>
</dbReference>
<evidence type="ECO:0000313" key="14">
    <source>
        <dbReference type="EMBL" id="KLT40593.1"/>
    </source>
</evidence>
<dbReference type="RefSeq" id="XP_018277084.1">
    <property type="nucleotide sequence ID" value="XM_018420933.1"/>
</dbReference>
<dbReference type="STRING" id="879819.A0A0J0XHP8"/>
<evidence type="ECO:0000256" key="9">
    <source>
        <dbReference type="ARBA" id="ARBA00034808"/>
    </source>
</evidence>
<comment type="catalytic activity">
    <reaction evidence="10">
        <text>ATP + H2O = ADP + phosphate + H(+)</text>
        <dbReference type="Rhea" id="RHEA:13065"/>
        <dbReference type="ChEBI" id="CHEBI:15377"/>
        <dbReference type="ChEBI" id="CHEBI:15378"/>
        <dbReference type="ChEBI" id="CHEBI:30616"/>
        <dbReference type="ChEBI" id="CHEBI:43474"/>
        <dbReference type="ChEBI" id="CHEBI:456216"/>
        <dbReference type="EC" id="5.6.2.4"/>
    </reaction>
</comment>
<dbReference type="Gene3D" id="3.40.50.300">
    <property type="entry name" value="P-loop containing nucleotide triphosphate hydrolases"/>
    <property type="match status" value="2"/>
</dbReference>
<dbReference type="CDD" id="cd18795">
    <property type="entry name" value="SF2_C_Ski2"/>
    <property type="match status" value="1"/>
</dbReference>
<comment type="similarity">
    <text evidence="1">Belongs to the helicase family. SKI2 subfamily.</text>
</comment>
<proteinExistence type="inferred from homology"/>
<dbReference type="PROSITE" id="PS51192">
    <property type="entry name" value="HELICASE_ATP_BIND_1"/>
    <property type="match status" value="1"/>
</dbReference>